<feature type="signal peptide" evidence="17">
    <location>
        <begin position="1"/>
        <end position="26"/>
    </location>
</feature>
<dbReference type="InterPro" id="IPR011782">
    <property type="entry name" value="Pept_S1C_Do"/>
</dbReference>
<evidence type="ECO:0000256" key="11">
    <source>
        <dbReference type="ARBA" id="ARBA00022825"/>
    </source>
</evidence>
<dbReference type="InterPro" id="IPR041489">
    <property type="entry name" value="PDZ_6"/>
</dbReference>
<dbReference type="Pfam" id="PF17820">
    <property type="entry name" value="PDZ_6"/>
    <property type="match status" value="2"/>
</dbReference>
<proteinExistence type="inferred from homology"/>
<dbReference type="InterPro" id="IPR036034">
    <property type="entry name" value="PDZ_sf"/>
</dbReference>
<keyword evidence="11" id="KW-0720">Serine protease</keyword>
<comment type="caution">
    <text evidence="19">The sequence shown here is derived from an EMBL/GenBank/DDBJ whole genome shotgun (WGS) entry which is preliminary data.</text>
</comment>
<dbReference type="RefSeq" id="WP_043641594.1">
    <property type="nucleotide sequence ID" value="NZ_CP109905.1"/>
</dbReference>
<keyword evidence="7 17" id="KW-0732">Signal</keyword>
<gene>
    <name evidence="19" type="ORF">B0T45_16105</name>
</gene>
<dbReference type="PRINTS" id="PR00834">
    <property type="entry name" value="PROTEASES2C"/>
</dbReference>
<evidence type="ECO:0000256" key="1">
    <source>
        <dbReference type="ARBA" id="ARBA00001772"/>
    </source>
</evidence>
<evidence type="ECO:0000256" key="6">
    <source>
        <dbReference type="ARBA" id="ARBA00022670"/>
    </source>
</evidence>
<evidence type="ECO:0000256" key="10">
    <source>
        <dbReference type="ARBA" id="ARBA00022801"/>
    </source>
</evidence>
<dbReference type="InterPro" id="IPR001940">
    <property type="entry name" value="Peptidase_S1C"/>
</dbReference>
<keyword evidence="12" id="KW-0346">Stress response</keyword>
<comment type="catalytic activity">
    <reaction evidence="1">
        <text>Acts on substrates that are at least partially unfolded. The cleavage site P1 residue is normally between a pair of hydrophobic residues, such as Val-|-Val.</text>
        <dbReference type="EC" id="3.4.21.107"/>
    </reaction>
</comment>
<evidence type="ECO:0000256" key="3">
    <source>
        <dbReference type="ARBA" id="ARBA00010541"/>
    </source>
</evidence>
<evidence type="ECO:0000256" key="15">
    <source>
        <dbReference type="PIRSR" id="PIRSR611782-2"/>
    </source>
</evidence>
<dbReference type="SMART" id="SM00228">
    <property type="entry name" value="PDZ"/>
    <property type="match status" value="2"/>
</dbReference>
<protein>
    <recommendedName>
        <fullName evidence="5">Probable periplasmic serine endoprotease DegP-like</fullName>
        <ecNumber evidence="4">3.4.21.107</ecNumber>
    </recommendedName>
    <alternativeName>
        <fullName evidence="13">Protease Do</fullName>
    </alternativeName>
</protein>
<dbReference type="SUPFAM" id="SSF50494">
    <property type="entry name" value="Trypsin-like serine proteases"/>
    <property type="match status" value="1"/>
</dbReference>
<dbReference type="PANTHER" id="PTHR22939">
    <property type="entry name" value="SERINE PROTEASE FAMILY S1C HTRA-RELATED"/>
    <property type="match status" value="1"/>
</dbReference>
<dbReference type="NCBIfam" id="TIGR02037">
    <property type="entry name" value="degP_htrA_DO"/>
    <property type="match status" value="1"/>
</dbReference>
<reference evidence="19 20" key="1">
    <citation type="submission" date="2017-02" db="EMBL/GenBank/DDBJ databases">
        <title>Chromobacterium haemolyticum H5244.</title>
        <authorList>
            <person name="Gulvik C.A."/>
        </authorList>
    </citation>
    <scope>NUCLEOTIDE SEQUENCE [LARGE SCALE GENOMIC DNA]</scope>
    <source>
        <strain evidence="19 20">H5244</strain>
    </source>
</reference>
<dbReference type="PANTHER" id="PTHR22939:SF130">
    <property type="entry name" value="PERIPLASMIC SERINE ENDOPROTEASE DEGP-LIKE-RELATED"/>
    <property type="match status" value="1"/>
</dbReference>
<name>A0A1W0CNI5_9NEIS</name>
<feature type="binding site" evidence="15">
    <location>
        <position position="135"/>
    </location>
    <ligand>
        <name>substrate</name>
    </ligand>
</feature>
<feature type="active site" description="Charge relay system" evidence="14">
    <location>
        <position position="105"/>
    </location>
</feature>
<sequence>MPVKKLIVSAMLAASIMAGSAPAAMAAELPDFSQIVSNEGKAVVNISTKSTVREVSNDLPEGMSGDPFFEFFRRFAPPRAQERQESSLGSGFIISADGYVLTNAHVVARADEITVKLTDKREYKAKVIGSDARTDVALLKIEADKLPVVRRGDANTLKVGEWVLAIGSPFGFENTATSGIVSGKNRMLPDETFVPFIQTDAAINPGNSGGPLFNARGEVVGINSQIFSRSGGFMGISFAIPIDVAMDVVGQLKAKGHVSRGKIGVVIQELSQDLAASFGLAKPAGALINAVEPNGPAAKAGVKPGDIIQQVDGKPVESGSDLQRLIGSIPPGKPVTLGLWRTRAALSVKVVPVEQQDQDPRLAQREYRGSQQERPAEQSFSQIGLRLQVLNPAQLQRAGIKYGLLVRGANNVAMRAGIQPGDVIVGIGSEPLANVEQLKSALSAAKKGSSIALQVLRQGVTQFIPLPVGDGK</sequence>
<evidence type="ECO:0000313" key="20">
    <source>
        <dbReference type="Proteomes" id="UP000192721"/>
    </source>
</evidence>
<dbReference type="GO" id="GO:0006508">
    <property type="term" value="P:proteolysis"/>
    <property type="evidence" value="ECO:0007669"/>
    <property type="project" value="UniProtKB-KW"/>
</dbReference>
<feature type="active site" description="Charge relay system" evidence="14">
    <location>
        <position position="135"/>
    </location>
</feature>
<dbReference type="GO" id="GO:0042597">
    <property type="term" value="C:periplasmic space"/>
    <property type="evidence" value="ECO:0007669"/>
    <property type="project" value="UniProtKB-SubCell"/>
</dbReference>
<feature type="compositionally biased region" description="Polar residues" evidence="16">
    <location>
        <begin position="369"/>
        <end position="379"/>
    </location>
</feature>
<dbReference type="Gene3D" id="2.30.42.10">
    <property type="match status" value="2"/>
</dbReference>
<feature type="domain" description="PDZ" evidence="18">
    <location>
        <begin position="264"/>
        <end position="318"/>
    </location>
</feature>
<comment type="similarity">
    <text evidence="3">Belongs to the peptidase S1C family.</text>
</comment>
<accession>A0A1W0CNI5</accession>
<dbReference type="EMBL" id="MUKV01000023">
    <property type="protein sequence ID" value="OQS36228.1"/>
    <property type="molecule type" value="Genomic_DNA"/>
</dbReference>
<dbReference type="PROSITE" id="PS50106">
    <property type="entry name" value="PDZ"/>
    <property type="match status" value="1"/>
</dbReference>
<keyword evidence="6 19" id="KW-0645">Protease</keyword>
<comment type="subcellular location">
    <subcellularLocation>
        <location evidence="2">Periplasm</location>
    </subcellularLocation>
</comment>
<evidence type="ECO:0000256" key="7">
    <source>
        <dbReference type="ARBA" id="ARBA00022729"/>
    </source>
</evidence>
<feature type="binding site" evidence="15">
    <location>
        <position position="105"/>
    </location>
    <ligand>
        <name>substrate</name>
    </ligand>
</feature>
<feature type="binding site" evidence="15">
    <location>
        <begin position="206"/>
        <end position="208"/>
    </location>
    <ligand>
        <name>substrate</name>
    </ligand>
</feature>
<keyword evidence="9" id="KW-0574">Periplasm</keyword>
<evidence type="ECO:0000256" key="17">
    <source>
        <dbReference type="SAM" id="SignalP"/>
    </source>
</evidence>
<organism evidence="19 20">
    <name type="scientific">Chromobacterium haemolyticum</name>
    <dbReference type="NCBI Taxonomy" id="394935"/>
    <lineage>
        <taxon>Bacteria</taxon>
        <taxon>Pseudomonadati</taxon>
        <taxon>Pseudomonadota</taxon>
        <taxon>Betaproteobacteria</taxon>
        <taxon>Neisseriales</taxon>
        <taxon>Chromobacteriaceae</taxon>
        <taxon>Chromobacterium</taxon>
    </lineage>
</organism>
<evidence type="ECO:0000256" key="2">
    <source>
        <dbReference type="ARBA" id="ARBA00004418"/>
    </source>
</evidence>
<evidence type="ECO:0000256" key="4">
    <source>
        <dbReference type="ARBA" id="ARBA00013035"/>
    </source>
</evidence>
<keyword evidence="10" id="KW-0378">Hydrolase</keyword>
<feature type="region of interest" description="Disordered" evidence="16">
    <location>
        <begin position="357"/>
        <end position="379"/>
    </location>
</feature>
<evidence type="ECO:0000256" key="8">
    <source>
        <dbReference type="ARBA" id="ARBA00022737"/>
    </source>
</evidence>
<dbReference type="FunFam" id="2.40.10.120:FF:000007">
    <property type="entry name" value="Periplasmic serine endoprotease DegP-like"/>
    <property type="match status" value="1"/>
</dbReference>
<dbReference type="InterPro" id="IPR001478">
    <property type="entry name" value="PDZ"/>
</dbReference>
<feature type="compositionally biased region" description="Basic and acidic residues" evidence="16">
    <location>
        <begin position="358"/>
        <end position="368"/>
    </location>
</feature>
<keyword evidence="8" id="KW-0677">Repeat</keyword>
<dbReference type="InterPro" id="IPR009003">
    <property type="entry name" value="Peptidase_S1_PA"/>
</dbReference>
<evidence type="ECO:0000256" key="16">
    <source>
        <dbReference type="SAM" id="MobiDB-lite"/>
    </source>
</evidence>
<evidence type="ECO:0000256" key="9">
    <source>
        <dbReference type="ARBA" id="ARBA00022764"/>
    </source>
</evidence>
<dbReference type="Proteomes" id="UP000192721">
    <property type="component" value="Unassembled WGS sequence"/>
</dbReference>
<evidence type="ECO:0000256" key="14">
    <source>
        <dbReference type="PIRSR" id="PIRSR611782-1"/>
    </source>
</evidence>
<dbReference type="Pfam" id="PF13365">
    <property type="entry name" value="Trypsin_2"/>
    <property type="match status" value="1"/>
</dbReference>
<dbReference type="GO" id="GO:0004252">
    <property type="term" value="F:serine-type endopeptidase activity"/>
    <property type="evidence" value="ECO:0007669"/>
    <property type="project" value="InterPro"/>
</dbReference>
<dbReference type="Gene3D" id="2.40.10.120">
    <property type="match status" value="1"/>
</dbReference>
<dbReference type="SUPFAM" id="SSF50156">
    <property type="entry name" value="PDZ domain-like"/>
    <property type="match status" value="2"/>
</dbReference>
<feature type="active site" description="Charge relay system" evidence="14">
    <location>
        <position position="208"/>
    </location>
</feature>
<evidence type="ECO:0000256" key="13">
    <source>
        <dbReference type="ARBA" id="ARBA00032850"/>
    </source>
</evidence>
<dbReference type="EC" id="3.4.21.107" evidence="4"/>
<evidence type="ECO:0000256" key="5">
    <source>
        <dbReference type="ARBA" id="ARBA00013958"/>
    </source>
</evidence>
<dbReference type="CDD" id="cd10839">
    <property type="entry name" value="cpPDZ1_DegP-like"/>
    <property type="match status" value="1"/>
</dbReference>
<feature type="chain" id="PRO_5038376263" description="Probable periplasmic serine endoprotease DegP-like" evidence="17">
    <location>
        <begin position="27"/>
        <end position="472"/>
    </location>
</feature>
<evidence type="ECO:0000256" key="12">
    <source>
        <dbReference type="ARBA" id="ARBA00023016"/>
    </source>
</evidence>
<dbReference type="AlphaFoldDB" id="A0A1W0CNI5"/>
<evidence type="ECO:0000313" key="19">
    <source>
        <dbReference type="EMBL" id="OQS36228.1"/>
    </source>
</evidence>
<evidence type="ECO:0000259" key="18">
    <source>
        <dbReference type="PROSITE" id="PS50106"/>
    </source>
</evidence>